<dbReference type="RefSeq" id="WP_245814515.1">
    <property type="nucleotide sequence ID" value="NZ_MPIN01000006.1"/>
</dbReference>
<dbReference type="STRING" id="83449.BON30_23675"/>
<proteinExistence type="predicted"/>
<dbReference type="EMBL" id="MPIN01000006">
    <property type="protein sequence ID" value="OJH38155.1"/>
    <property type="molecule type" value="Genomic_DNA"/>
</dbReference>
<protein>
    <submittedName>
        <fullName evidence="1">Uncharacterized protein</fullName>
    </submittedName>
</protein>
<dbReference type="AlphaFoldDB" id="A0A1L9B7C5"/>
<accession>A0A1L9B7C5</accession>
<reference evidence="2" key="1">
    <citation type="submission" date="2016-11" db="EMBL/GenBank/DDBJ databases">
        <authorList>
            <person name="Shukria A."/>
            <person name="Stevens D.C."/>
        </authorList>
    </citation>
    <scope>NUCLEOTIDE SEQUENCE [LARGE SCALE GENOMIC DNA]</scope>
    <source>
        <strain evidence="2">Cbfe23</strain>
    </source>
</reference>
<comment type="caution">
    <text evidence="1">The sequence shown here is derived from an EMBL/GenBank/DDBJ whole genome shotgun (WGS) entry which is preliminary data.</text>
</comment>
<dbReference type="Proteomes" id="UP000182229">
    <property type="component" value="Unassembled WGS sequence"/>
</dbReference>
<reference evidence="1 2" key="2">
    <citation type="submission" date="2016-12" db="EMBL/GenBank/DDBJ databases">
        <title>Draft Genome Sequence of Cystobacter ferrugineus Strain Cbfe23.</title>
        <authorList>
            <person name="Akbar S."/>
            <person name="Dowd S.E."/>
            <person name="Stevens D.C."/>
        </authorList>
    </citation>
    <scope>NUCLEOTIDE SEQUENCE [LARGE SCALE GENOMIC DNA]</scope>
    <source>
        <strain evidence="1 2">Cbfe23</strain>
    </source>
</reference>
<keyword evidence="2" id="KW-1185">Reference proteome</keyword>
<dbReference type="Pfam" id="PF14433">
    <property type="entry name" value="SUKH-3"/>
    <property type="match status" value="1"/>
</dbReference>
<evidence type="ECO:0000313" key="1">
    <source>
        <dbReference type="EMBL" id="OJH38155.1"/>
    </source>
</evidence>
<gene>
    <name evidence="1" type="ORF">BON30_23675</name>
</gene>
<dbReference type="InterPro" id="IPR025850">
    <property type="entry name" value="SUKH-3"/>
</dbReference>
<sequence>MDISPFEQVLLDNTGPLHERVREFLSEFGGLHVQSQREGNDFQTDPRLATKNFHIDEEGLSDYSAHVGAPVCCVGVASRALMMLLMDPAGRMFAVMDDLIYLAGNSPHVALESLCSGRPLHELGSAEAGPE</sequence>
<organism evidence="1 2">
    <name type="scientific">Cystobacter ferrugineus</name>
    <dbReference type="NCBI Taxonomy" id="83449"/>
    <lineage>
        <taxon>Bacteria</taxon>
        <taxon>Pseudomonadati</taxon>
        <taxon>Myxococcota</taxon>
        <taxon>Myxococcia</taxon>
        <taxon>Myxococcales</taxon>
        <taxon>Cystobacterineae</taxon>
        <taxon>Archangiaceae</taxon>
        <taxon>Cystobacter</taxon>
    </lineage>
</organism>
<name>A0A1L9B7C5_9BACT</name>
<evidence type="ECO:0000313" key="2">
    <source>
        <dbReference type="Proteomes" id="UP000182229"/>
    </source>
</evidence>